<feature type="transmembrane region" description="Helical" evidence="9">
    <location>
        <begin position="332"/>
        <end position="353"/>
    </location>
</feature>
<evidence type="ECO:0000256" key="1">
    <source>
        <dbReference type="ARBA" id="ARBA00004651"/>
    </source>
</evidence>
<evidence type="ECO:0000256" key="8">
    <source>
        <dbReference type="ARBA" id="ARBA00023136"/>
    </source>
</evidence>
<protein>
    <recommendedName>
        <fullName evidence="9">Protein translocase subunit SecD</fullName>
    </recommendedName>
</protein>
<dbReference type="Gene3D" id="1.20.1640.10">
    <property type="entry name" value="Multidrug efflux transporter AcrB transmembrane domain"/>
    <property type="match status" value="1"/>
</dbReference>
<dbReference type="Gene3D" id="3.30.70.3220">
    <property type="match status" value="1"/>
</dbReference>
<evidence type="ECO:0000256" key="7">
    <source>
        <dbReference type="ARBA" id="ARBA00023010"/>
    </source>
</evidence>
<comment type="caution">
    <text evidence="13">The sequence shown here is derived from an EMBL/GenBank/DDBJ whole genome shotgun (WGS) entry which is preliminary data.</text>
</comment>
<evidence type="ECO:0000313" key="14">
    <source>
        <dbReference type="Proteomes" id="UP000177821"/>
    </source>
</evidence>
<dbReference type="PANTHER" id="PTHR30081">
    <property type="entry name" value="PROTEIN-EXPORT MEMBRANE PROTEIN SEC"/>
    <property type="match status" value="1"/>
</dbReference>
<feature type="domain" description="SecDF P1 head subdomain" evidence="12">
    <location>
        <begin position="170"/>
        <end position="267"/>
    </location>
</feature>
<comment type="subcellular location">
    <subcellularLocation>
        <location evidence="1 9">Cell membrane</location>
        <topology evidence="1 9">Multi-pass membrane protein</topology>
    </subcellularLocation>
</comment>
<name>A0A1G1WRB2_9BACT</name>
<feature type="domain" description="Protein translocase subunit SecDF P1" evidence="11">
    <location>
        <begin position="94"/>
        <end position="154"/>
    </location>
</feature>
<dbReference type="Pfam" id="PF21760">
    <property type="entry name" value="SecD_1st"/>
    <property type="match status" value="1"/>
</dbReference>
<keyword evidence="4 9" id="KW-0812">Transmembrane</keyword>
<organism evidence="13 14">
    <name type="scientific">Candidatus Woykebacteria bacterium RIFCSPHIGHO2_02_FULL_43_16b</name>
    <dbReference type="NCBI Taxonomy" id="1802601"/>
    <lineage>
        <taxon>Bacteria</taxon>
        <taxon>Candidatus Woykeibacteriota</taxon>
    </lineage>
</organism>
<dbReference type="Pfam" id="PF02355">
    <property type="entry name" value="SecD_SecF_C"/>
    <property type="match status" value="1"/>
</dbReference>
<dbReference type="PANTHER" id="PTHR30081:SF1">
    <property type="entry name" value="PROTEIN TRANSLOCASE SUBUNIT SECD"/>
    <property type="match status" value="1"/>
</dbReference>
<sequence length="444" mass="48207">MKFFKKRFLFWIIIILALTSSYLALPPTPINLNLGGVQINTLLTPPEINWKLGNFNFKRDMRLKLGLDLQGGTHVVLSTDMKDIPADRQSSALESAKEVIERRINFFGVSEPLIQTSKVGDEYRIIVELAGVTDVNQAKDLIGQTAKLDFRELKDENIYSLPTLENTNPTGLTGSDLKSASVQYSGEGSQPVVAFETTSAGATKMAEVTRKLIGKPLAIFLDDTSISNPPPTVQQEISGGSGVISGNFNVERAKSLANQLNAGALPVPVSVIEERTVGATLGAESVNRSIAAGIIGLICVSLFMILFYGIFGWIAVGALFIYTALNLALFKLVPITLTLSGIAGFILSVGMAVDANILTFERIREETRNGQRLPVALEVGFKRAWNSIRDSNISSLITCAILYWFGTGLVKGFAFTLALGIMTSMFTAIVITRTFLRVFRGQSV</sequence>
<dbReference type="FunFam" id="1.20.1640.10:FF:000004">
    <property type="entry name" value="Protein translocase subunit SecD"/>
    <property type="match status" value="1"/>
</dbReference>
<dbReference type="InterPro" id="IPR005791">
    <property type="entry name" value="SecD"/>
</dbReference>
<feature type="transmembrane region" description="Helical" evidence="9">
    <location>
        <begin position="413"/>
        <end position="436"/>
    </location>
</feature>
<reference evidence="13 14" key="1">
    <citation type="journal article" date="2016" name="Nat. Commun.">
        <title>Thousands of microbial genomes shed light on interconnected biogeochemical processes in an aquifer system.</title>
        <authorList>
            <person name="Anantharaman K."/>
            <person name="Brown C.T."/>
            <person name="Hug L.A."/>
            <person name="Sharon I."/>
            <person name="Castelle C.J."/>
            <person name="Probst A.J."/>
            <person name="Thomas B.C."/>
            <person name="Singh A."/>
            <person name="Wilkins M.J."/>
            <person name="Karaoz U."/>
            <person name="Brodie E.L."/>
            <person name="Williams K.H."/>
            <person name="Hubbard S.S."/>
            <person name="Banfield J.F."/>
        </authorList>
    </citation>
    <scope>NUCLEOTIDE SEQUENCE [LARGE SCALE GENOMIC DNA]</scope>
</reference>
<evidence type="ECO:0000259" key="10">
    <source>
        <dbReference type="Pfam" id="PF02355"/>
    </source>
</evidence>
<gene>
    <name evidence="9" type="primary">secD</name>
    <name evidence="13" type="ORF">A3J50_04365</name>
</gene>
<keyword evidence="8 9" id="KW-0472">Membrane</keyword>
<dbReference type="InterPro" id="IPR022813">
    <property type="entry name" value="SecD/SecF_arch_bac"/>
</dbReference>
<dbReference type="InterPro" id="IPR048631">
    <property type="entry name" value="SecD_1st"/>
</dbReference>
<dbReference type="GO" id="GO:0005886">
    <property type="term" value="C:plasma membrane"/>
    <property type="evidence" value="ECO:0007669"/>
    <property type="project" value="UniProtKB-SubCell"/>
</dbReference>
<keyword evidence="6 9" id="KW-1133">Transmembrane helix</keyword>
<dbReference type="HAMAP" id="MF_01463_B">
    <property type="entry name" value="SecD_B"/>
    <property type="match status" value="1"/>
</dbReference>
<comment type="function">
    <text evidence="9">Part of the Sec protein translocase complex. Interacts with the SecYEG preprotein conducting channel. SecDF uses the proton motive force (PMF) to complete protein translocation after the ATP-dependent function of SecA.</text>
</comment>
<dbReference type="GO" id="GO:0065002">
    <property type="term" value="P:intracellular protein transmembrane transport"/>
    <property type="evidence" value="ECO:0007669"/>
    <property type="project" value="UniProtKB-UniRule"/>
</dbReference>
<dbReference type="NCBIfam" id="TIGR00916">
    <property type="entry name" value="2A0604s01"/>
    <property type="match status" value="1"/>
</dbReference>
<evidence type="ECO:0000256" key="2">
    <source>
        <dbReference type="ARBA" id="ARBA00022448"/>
    </source>
</evidence>
<dbReference type="InterPro" id="IPR022646">
    <property type="entry name" value="SecD/SecF_CS"/>
</dbReference>
<evidence type="ECO:0000256" key="4">
    <source>
        <dbReference type="ARBA" id="ARBA00022692"/>
    </source>
</evidence>
<evidence type="ECO:0000256" key="6">
    <source>
        <dbReference type="ARBA" id="ARBA00022989"/>
    </source>
</evidence>
<keyword evidence="7 9" id="KW-0811">Translocation</keyword>
<dbReference type="GO" id="GO:0015450">
    <property type="term" value="F:protein-transporting ATPase activity"/>
    <property type="evidence" value="ECO:0007669"/>
    <property type="project" value="InterPro"/>
</dbReference>
<evidence type="ECO:0000259" key="12">
    <source>
        <dbReference type="Pfam" id="PF22599"/>
    </source>
</evidence>
<comment type="caution">
    <text evidence="9">Lacks conserved residue(s) required for the propagation of feature annotation.</text>
</comment>
<evidence type="ECO:0000256" key="3">
    <source>
        <dbReference type="ARBA" id="ARBA00022475"/>
    </source>
</evidence>
<evidence type="ECO:0000256" key="5">
    <source>
        <dbReference type="ARBA" id="ARBA00022927"/>
    </source>
</evidence>
<feature type="domain" description="Protein export membrane protein SecD/SecF C-terminal" evidence="10">
    <location>
        <begin position="270"/>
        <end position="438"/>
    </location>
</feature>
<dbReference type="EMBL" id="MHCX01000003">
    <property type="protein sequence ID" value="OGY30268.1"/>
    <property type="molecule type" value="Genomic_DNA"/>
</dbReference>
<comment type="subunit">
    <text evidence="9">Forms a complex with SecF. Part of the essential Sec protein translocation apparatus which comprises SecA, SecYEG and auxiliary proteins SecDF. Other proteins may also be involved.</text>
</comment>
<dbReference type="Pfam" id="PF07549">
    <property type="entry name" value="Sec_GG"/>
    <property type="match status" value="1"/>
</dbReference>
<evidence type="ECO:0000259" key="11">
    <source>
        <dbReference type="Pfam" id="PF21760"/>
    </source>
</evidence>
<dbReference type="GO" id="GO:0006605">
    <property type="term" value="P:protein targeting"/>
    <property type="evidence" value="ECO:0007669"/>
    <property type="project" value="UniProtKB-UniRule"/>
</dbReference>
<keyword evidence="3 9" id="KW-1003">Cell membrane</keyword>
<dbReference type="SUPFAM" id="SSF82866">
    <property type="entry name" value="Multidrug efflux transporter AcrB transmembrane domain"/>
    <property type="match status" value="1"/>
</dbReference>
<evidence type="ECO:0000256" key="9">
    <source>
        <dbReference type="HAMAP-Rule" id="MF_01463"/>
    </source>
</evidence>
<dbReference type="Pfam" id="PF22599">
    <property type="entry name" value="SecDF_P1_head"/>
    <property type="match status" value="1"/>
</dbReference>
<dbReference type="InterPro" id="IPR048634">
    <property type="entry name" value="SecD_SecF_C"/>
</dbReference>
<dbReference type="InterPro" id="IPR054384">
    <property type="entry name" value="SecDF_P1_head"/>
</dbReference>
<evidence type="ECO:0000313" key="13">
    <source>
        <dbReference type="EMBL" id="OGY30268.1"/>
    </source>
</evidence>
<dbReference type="AlphaFoldDB" id="A0A1G1WRB2"/>
<dbReference type="NCBIfam" id="TIGR01129">
    <property type="entry name" value="secD"/>
    <property type="match status" value="1"/>
</dbReference>
<dbReference type="Proteomes" id="UP000177821">
    <property type="component" value="Unassembled WGS sequence"/>
</dbReference>
<keyword evidence="2 9" id="KW-0813">Transport</keyword>
<keyword evidence="5 9" id="KW-0653">Protein transport</keyword>
<accession>A0A1G1WRB2</accession>
<comment type="similarity">
    <text evidence="9">Belongs to the SecD/SecF family. SecD subfamily.</text>
</comment>
<dbReference type="InterPro" id="IPR055344">
    <property type="entry name" value="SecD_SecF_C_bact"/>
</dbReference>
<proteinExistence type="inferred from homology"/>
<dbReference type="GO" id="GO:0043952">
    <property type="term" value="P:protein transport by the Sec complex"/>
    <property type="evidence" value="ECO:0007669"/>
    <property type="project" value="UniProtKB-UniRule"/>
</dbReference>
<feature type="transmembrane region" description="Helical" evidence="9">
    <location>
        <begin position="294"/>
        <end position="325"/>
    </location>
</feature>